<gene>
    <name evidence="2" type="ORF">DX873_07345</name>
</gene>
<reference evidence="2 3" key="1">
    <citation type="submission" date="2018-08" db="EMBL/GenBank/DDBJ databases">
        <title>Muricauda nanhaiensis sp. nov., isolated from seawater of the South China Sea.</title>
        <authorList>
            <person name="Dang Y."/>
        </authorList>
    </citation>
    <scope>NUCLEOTIDE SEQUENCE [LARGE SCALE GENOMIC DNA]</scope>
    <source>
        <strain evidence="2 3">SM1704</strain>
    </source>
</reference>
<dbReference type="Proteomes" id="UP000261828">
    <property type="component" value="Unassembled WGS sequence"/>
</dbReference>
<comment type="caution">
    <text evidence="2">The sequence shown here is derived from an EMBL/GenBank/DDBJ whole genome shotgun (WGS) entry which is preliminary data.</text>
</comment>
<organism evidence="2 3">
    <name type="scientific">Flagellimonas nanhaiensis</name>
    <dbReference type="NCBI Taxonomy" id="2292706"/>
    <lineage>
        <taxon>Bacteria</taxon>
        <taxon>Pseudomonadati</taxon>
        <taxon>Bacteroidota</taxon>
        <taxon>Flavobacteriia</taxon>
        <taxon>Flavobacteriales</taxon>
        <taxon>Flavobacteriaceae</taxon>
        <taxon>Flagellimonas</taxon>
    </lineage>
</organism>
<dbReference type="RefSeq" id="WP_116183844.1">
    <property type="nucleotide sequence ID" value="NZ_QTJX01000001.1"/>
</dbReference>
<keyword evidence="1" id="KW-0812">Transmembrane</keyword>
<protein>
    <recommendedName>
        <fullName evidence="4">DUF3311 domain-containing protein</fullName>
    </recommendedName>
</protein>
<keyword evidence="1" id="KW-0472">Membrane</keyword>
<evidence type="ECO:0000313" key="3">
    <source>
        <dbReference type="Proteomes" id="UP000261828"/>
    </source>
</evidence>
<dbReference type="OrthoDB" id="1274170at2"/>
<sequence>MKKRHQQKLILLAAVLFFLWNVPFVALFDKELHVLGFPLFYAFIFLCWLGGIIISYIILKKFYE</sequence>
<evidence type="ECO:0008006" key="4">
    <source>
        <dbReference type="Google" id="ProtNLM"/>
    </source>
</evidence>
<evidence type="ECO:0000256" key="1">
    <source>
        <dbReference type="SAM" id="Phobius"/>
    </source>
</evidence>
<dbReference type="EMBL" id="QTJX01000001">
    <property type="protein sequence ID" value="RDY62078.1"/>
    <property type="molecule type" value="Genomic_DNA"/>
</dbReference>
<feature type="transmembrane region" description="Helical" evidence="1">
    <location>
        <begin position="38"/>
        <end position="59"/>
    </location>
</feature>
<dbReference type="AlphaFoldDB" id="A0A371JW59"/>
<keyword evidence="3" id="KW-1185">Reference proteome</keyword>
<evidence type="ECO:0000313" key="2">
    <source>
        <dbReference type="EMBL" id="RDY62078.1"/>
    </source>
</evidence>
<accession>A0A371JW59</accession>
<proteinExistence type="predicted"/>
<name>A0A371JW59_9FLAO</name>
<keyword evidence="1" id="KW-1133">Transmembrane helix</keyword>